<dbReference type="Proteomes" id="UP001163321">
    <property type="component" value="Chromosome 12"/>
</dbReference>
<protein>
    <submittedName>
        <fullName evidence="1">Uncharacterized protein</fullName>
    </submittedName>
</protein>
<organism evidence="1 2">
    <name type="scientific">Peronosclerospora sorghi</name>
    <dbReference type="NCBI Taxonomy" id="230839"/>
    <lineage>
        <taxon>Eukaryota</taxon>
        <taxon>Sar</taxon>
        <taxon>Stramenopiles</taxon>
        <taxon>Oomycota</taxon>
        <taxon>Peronosporomycetes</taxon>
        <taxon>Peronosporales</taxon>
        <taxon>Peronosporaceae</taxon>
        <taxon>Peronosclerospora</taxon>
    </lineage>
</organism>
<sequence length="941" mass="105233">MRRRSSGVAGKRVGEHHDGSFGVYMSHKIQKLRDQNEHVVAASSAVESSSPRGLFHGVHVYVDGYTVPSKEKIRQLMLLHGGGFEHYGTHRVTHIIATHLPAAKILQLKKARHPLPVVHPAWIVQSIEQKTLLPLHSFLYKGFVDPSQTHLVSLADKSATEREEDGEAGHETEDEVDTLMLEANEEVETLDDDDDDDAGIRDKTTTVRTNSTKDGADFVKHFFAKSRLHHIGTWRATFQQHAATFHALYKGEAVHRAPRTSTERVILHVDMDCFFVSVAVRGRRDLEDKSVAVAHSSQAGTSEISSCNYLARSKGVRAGMYMQRAKELCPELIVLPYDFQAIERVSLQIYTIFFSHTPYVQAVSCDEAFLEFGRGTDGLEQAKVIRQEILKQTGCPASVGVSFNLLLAKLSSNKAKPNGMYQLQDVEQAQNFILSLQLEDLPGVGHKTLAKLEALGVNSVRELISNTKERLEQALGKVSADMLFNFARGRDFRPLSMESNLMRKSVSAVVNFGIRFENWHDATVFLRALGHELSQRLQTLKVRTTCLTLLIKKRAKGEPVEPSKFMGHGICDNYSKSYVLTQATDDDEVIANTCIEMLRRFNFPCEELRGVGVQATKLVSQVSSGVQHSGQFFKGWLEHCEQQQREASASLPPAQDSSAMEKAAKREENVDKKSFAATTFSQINHDVLEELPEQLQREILASYGRTAASTALIPTWPLKRKSNGKAPVRRKHPARNIFDSKSNSRLAQAAHRSIRKAVENEDKALNDIHLSQVDPEVYDSLPISIRNEIDQYAKKNKRSLTTGPRFKSNEPSVASAKEAGKKRMATSVNLASVEDLFTTLFVKRVQGAGHKEKYHVPDIDSSVSVAFNAIYSRILIEIENRTLTQALRMLRFLRRKCTCTATSEAAAEWLKRGFNHVLALVNEEMQRQLNGVLSLQVIAPI</sequence>
<dbReference type="EMBL" id="CM047591">
    <property type="protein sequence ID" value="KAI9918722.1"/>
    <property type="molecule type" value="Genomic_DNA"/>
</dbReference>
<proteinExistence type="predicted"/>
<evidence type="ECO:0000313" key="1">
    <source>
        <dbReference type="EMBL" id="KAI9918722.1"/>
    </source>
</evidence>
<gene>
    <name evidence="1" type="ORF">PsorP6_011896</name>
</gene>
<keyword evidence="2" id="KW-1185">Reference proteome</keyword>
<comment type="caution">
    <text evidence="1">The sequence shown here is derived from an EMBL/GenBank/DDBJ whole genome shotgun (WGS) entry which is preliminary data.</text>
</comment>
<name>A0ACC0WJE7_9STRA</name>
<reference evidence="1 2" key="1">
    <citation type="journal article" date="2022" name="bioRxiv">
        <title>The genome of the oomycete Peronosclerospora sorghi, a cosmopolitan pathogen of maize and sorghum, is inflated with dispersed pseudogenes.</title>
        <authorList>
            <person name="Fletcher K."/>
            <person name="Martin F."/>
            <person name="Isakeit T."/>
            <person name="Cavanaugh K."/>
            <person name="Magill C."/>
            <person name="Michelmore R."/>
        </authorList>
    </citation>
    <scope>NUCLEOTIDE SEQUENCE [LARGE SCALE GENOMIC DNA]</scope>
    <source>
        <strain evidence="1">P6</strain>
    </source>
</reference>
<accession>A0ACC0WJE7</accession>
<evidence type="ECO:0000313" key="2">
    <source>
        <dbReference type="Proteomes" id="UP001163321"/>
    </source>
</evidence>